<feature type="transmembrane region" description="Helical" evidence="1">
    <location>
        <begin position="32"/>
        <end position="51"/>
    </location>
</feature>
<evidence type="ECO:0000256" key="1">
    <source>
        <dbReference type="SAM" id="Phobius"/>
    </source>
</evidence>
<proteinExistence type="predicted"/>
<reference evidence="2" key="1">
    <citation type="submission" date="2018-05" db="EMBL/GenBank/DDBJ databases">
        <authorList>
            <person name="Lanie J.A."/>
            <person name="Ng W.-L."/>
            <person name="Kazmierczak K.M."/>
            <person name="Andrzejewski T.M."/>
            <person name="Davidsen T.M."/>
            <person name="Wayne K.J."/>
            <person name="Tettelin H."/>
            <person name="Glass J.I."/>
            <person name="Rusch D."/>
            <person name="Podicherti R."/>
            <person name="Tsui H.-C.T."/>
            <person name="Winkler M.E."/>
        </authorList>
    </citation>
    <scope>NUCLEOTIDE SEQUENCE</scope>
</reference>
<evidence type="ECO:0000313" key="2">
    <source>
        <dbReference type="EMBL" id="SUZ47260.1"/>
    </source>
</evidence>
<dbReference type="EMBL" id="UINC01000007">
    <property type="protein sequence ID" value="SUZ47260.1"/>
    <property type="molecule type" value="Genomic_DNA"/>
</dbReference>
<organism evidence="2">
    <name type="scientific">marine metagenome</name>
    <dbReference type="NCBI Taxonomy" id="408172"/>
    <lineage>
        <taxon>unclassified sequences</taxon>
        <taxon>metagenomes</taxon>
        <taxon>ecological metagenomes</taxon>
    </lineage>
</organism>
<keyword evidence="1" id="KW-1133">Transmembrane helix</keyword>
<sequence>MRKAVWLLLSSFGIMFAVLSWMQESGVISTEIGALKGVAALVTGTILYFTIPRFLD</sequence>
<gene>
    <name evidence="2" type="ORF">METZ01_LOCUS114</name>
</gene>
<accession>A0A381MY45</accession>
<evidence type="ECO:0008006" key="3">
    <source>
        <dbReference type="Google" id="ProtNLM"/>
    </source>
</evidence>
<protein>
    <recommendedName>
        <fullName evidence="3">EamA domain-containing protein</fullName>
    </recommendedName>
</protein>
<dbReference type="AlphaFoldDB" id="A0A381MY45"/>
<keyword evidence="1" id="KW-0812">Transmembrane</keyword>
<name>A0A381MY45_9ZZZZ</name>
<keyword evidence="1" id="KW-0472">Membrane</keyword>